<accession>A0ABM9EJ08</accession>
<dbReference type="RefSeq" id="WP_254022455.1">
    <property type="nucleotide sequence ID" value="NZ_CAKXZT010000183.1"/>
</dbReference>
<keyword evidence="2" id="KW-1185">Reference proteome</keyword>
<evidence type="ECO:0000313" key="1">
    <source>
        <dbReference type="EMBL" id="CAH2409382.1"/>
    </source>
</evidence>
<dbReference type="EMBL" id="CAKXZT010000183">
    <property type="protein sequence ID" value="CAH2409382.1"/>
    <property type="molecule type" value="Genomic_DNA"/>
</dbReference>
<dbReference type="Proteomes" id="UP001153050">
    <property type="component" value="Unassembled WGS sequence"/>
</dbReference>
<evidence type="ECO:0000313" key="2">
    <source>
        <dbReference type="Proteomes" id="UP001153050"/>
    </source>
</evidence>
<gene>
    <name evidence="1" type="ORF">MES5069_830029</name>
</gene>
<sequence>MHILNIKPEPPGIGNVIARFDVALTDELRLFGLRLTQRTAGGYAVYAPNAMGRRCATFSEKLVQEIASAAMAALMEPMPHDRSAA</sequence>
<name>A0ABM9EJ08_9HYPH</name>
<comment type="caution">
    <text evidence="1">The sequence shown here is derived from an EMBL/GenBank/DDBJ whole genome shotgun (WGS) entry which is preliminary data.</text>
</comment>
<organism evidence="1 2">
    <name type="scientific">Mesorhizobium escarrei</name>
    <dbReference type="NCBI Taxonomy" id="666018"/>
    <lineage>
        <taxon>Bacteria</taxon>
        <taxon>Pseudomonadati</taxon>
        <taxon>Pseudomonadota</taxon>
        <taxon>Alphaproteobacteria</taxon>
        <taxon>Hyphomicrobiales</taxon>
        <taxon>Phyllobacteriaceae</taxon>
        <taxon>Mesorhizobium</taxon>
    </lineage>
</organism>
<proteinExistence type="predicted"/>
<protein>
    <submittedName>
        <fullName evidence="1">Uncharacterized protein</fullName>
    </submittedName>
</protein>
<reference evidence="1 2" key="1">
    <citation type="submission" date="2022-03" db="EMBL/GenBank/DDBJ databases">
        <authorList>
            <person name="Brunel B."/>
        </authorList>
    </citation>
    <scope>NUCLEOTIDE SEQUENCE [LARGE SCALE GENOMIC DNA]</scope>
    <source>
        <strain evidence="1">STM5069sample</strain>
    </source>
</reference>